<dbReference type="PANTHER" id="PTHR47268">
    <property type="entry name" value="ACYLPHOSPHATASE"/>
    <property type="match status" value="1"/>
</dbReference>
<dbReference type="PANTHER" id="PTHR47268:SF4">
    <property type="entry name" value="ACYLPHOSPHATASE"/>
    <property type="match status" value="1"/>
</dbReference>
<dbReference type="InterPro" id="IPR020456">
    <property type="entry name" value="Acylphosphatase"/>
</dbReference>
<evidence type="ECO:0000313" key="4">
    <source>
        <dbReference type="EMBL" id="KIW05499.1"/>
    </source>
</evidence>
<feature type="domain" description="Acylphosphatase-like" evidence="3">
    <location>
        <begin position="54"/>
        <end position="124"/>
    </location>
</feature>
<accession>A0A0D2B2M5</accession>
<dbReference type="SUPFAM" id="SSF54975">
    <property type="entry name" value="Acylphosphatase/BLUF domain-like"/>
    <property type="match status" value="1"/>
</dbReference>
<evidence type="ECO:0000256" key="1">
    <source>
        <dbReference type="PROSITE-ProRule" id="PRU00520"/>
    </source>
</evidence>
<dbReference type="Gene3D" id="3.30.70.100">
    <property type="match status" value="1"/>
</dbReference>
<comment type="catalytic activity">
    <reaction evidence="1">
        <text>an acyl phosphate + H2O = a carboxylate + phosphate + H(+)</text>
        <dbReference type="Rhea" id="RHEA:14965"/>
        <dbReference type="ChEBI" id="CHEBI:15377"/>
        <dbReference type="ChEBI" id="CHEBI:15378"/>
        <dbReference type="ChEBI" id="CHEBI:29067"/>
        <dbReference type="ChEBI" id="CHEBI:43474"/>
        <dbReference type="ChEBI" id="CHEBI:59918"/>
        <dbReference type="EC" id="3.6.1.7"/>
    </reaction>
</comment>
<dbReference type="InterPro" id="IPR017968">
    <property type="entry name" value="Acylphosphatase_CS"/>
</dbReference>
<dbReference type="InParanoid" id="A0A0D2B2M5"/>
<dbReference type="PROSITE" id="PS51160">
    <property type="entry name" value="ACYLPHOSPHATASE_3"/>
    <property type="match status" value="1"/>
</dbReference>
<dbReference type="HOGENOM" id="CLU_2005669_0_0_1"/>
<dbReference type="OrthoDB" id="7961613at2759"/>
<evidence type="ECO:0000256" key="2">
    <source>
        <dbReference type="RuleBase" id="RU004168"/>
    </source>
</evidence>
<dbReference type="PROSITE" id="PS00151">
    <property type="entry name" value="ACYLPHOSPHATASE_2"/>
    <property type="match status" value="1"/>
</dbReference>
<evidence type="ECO:0000259" key="3">
    <source>
        <dbReference type="PROSITE" id="PS51160"/>
    </source>
</evidence>
<dbReference type="InterPro" id="IPR036046">
    <property type="entry name" value="Acylphosphatase-like_dom_sf"/>
</dbReference>
<dbReference type="GO" id="GO:0003998">
    <property type="term" value="F:acylphosphatase activity"/>
    <property type="evidence" value="ECO:0007669"/>
    <property type="project" value="UniProtKB-EC"/>
</dbReference>
<dbReference type="Proteomes" id="UP000053259">
    <property type="component" value="Unassembled WGS sequence"/>
</dbReference>
<keyword evidence="1" id="KW-0378">Hydrolase</keyword>
<dbReference type="InterPro" id="IPR001792">
    <property type="entry name" value="Acylphosphatase-like_dom"/>
</dbReference>
<dbReference type="EC" id="3.6.1.7" evidence="1"/>
<reference evidence="4 5" key="1">
    <citation type="submission" date="2015-01" db="EMBL/GenBank/DDBJ databases">
        <title>The Genome Sequence of Ochroconis gallopava CBS43764.</title>
        <authorList>
            <consortium name="The Broad Institute Genomics Platform"/>
            <person name="Cuomo C."/>
            <person name="de Hoog S."/>
            <person name="Gorbushina A."/>
            <person name="Stielow B."/>
            <person name="Teixiera M."/>
            <person name="Abouelleil A."/>
            <person name="Chapman S.B."/>
            <person name="Priest M."/>
            <person name="Young S.K."/>
            <person name="Wortman J."/>
            <person name="Nusbaum C."/>
            <person name="Birren B."/>
        </authorList>
    </citation>
    <scope>NUCLEOTIDE SEQUENCE [LARGE SCALE GENOMIC DNA]</scope>
    <source>
        <strain evidence="4 5">CBS 43764</strain>
    </source>
</reference>
<dbReference type="VEuPathDB" id="FungiDB:PV09_03382"/>
<evidence type="ECO:0000313" key="5">
    <source>
        <dbReference type="Proteomes" id="UP000053259"/>
    </source>
</evidence>
<gene>
    <name evidence="4" type="ORF">PV09_03382</name>
</gene>
<feature type="active site" evidence="1">
    <location>
        <position position="71"/>
    </location>
</feature>
<dbReference type="STRING" id="253628.A0A0D2B2M5"/>
<name>A0A0D2B2M5_9PEZI</name>
<proteinExistence type="inferred from homology"/>
<protein>
    <recommendedName>
        <fullName evidence="1">acylphosphatase</fullName>
        <ecNumber evidence="1">3.6.1.7</ecNumber>
    </recommendedName>
</protein>
<keyword evidence="5" id="KW-1185">Reference proteome</keyword>
<organism evidence="4 5">
    <name type="scientific">Verruconis gallopava</name>
    <dbReference type="NCBI Taxonomy" id="253628"/>
    <lineage>
        <taxon>Eukaryota</taxon>
        <taxon>Fungi</taxon>
        <taxon>Dikarya</taxon>
        <taxon>Ascomycota</taxon>
        <taxon>Pezizomycotina</taxon>
        <taxon>Dothideomycetes</taxon>
        <taxon>Pleosporomycetidae</taxon>
        <taxon>Venturiales</taxon>
        <taxon>Sympoventuriaceae</taxon>
        <taxon>Verruconis</taxon>
    </lineage>
</organism>
<dbReference type="GeneID" id="27311355"/>
<sequence length="124" mass="13471">MTEAEKMDPRRLPSKSPAEFREFSSGMLSSICCVVQSCQRGRARQTTNVKLSSRFTINQAKALGLTGYVQNARDGSVVGEAQGPEDDIQRLVEQLNKGPPAAKVESVELKDISTKTGETGFGQH</sequence>
<dbReference type="AlphaFoldDB" id="A0A0D2B2M5"/>
<dbReference type="RefSeq" id="XP_016215368.1">
    <property type="nucleotide sequence ID" value="XM_016356575.1"/>
</dbReference>
<feature type="active site" evidence="1">
    <location>
        <position position="54"/>
    </location>
</feature>
<comment type="similarity">
    <text evidence="2">Belongs to the acylphosphatase family.</text>
</comment>
<dbReference type="Pfam" id="PF00708">
    <property type="entry name" value="Acylphosphatase"/>
    <property type="match status" value="1"/>
</dbReference>
<dbReference type="EMBL" id="KN847537">
    <property type="protein sequence ID" value="KIW05499.1"/>
    <property type="molecule type" value="Genomic_DNA"/>
</dbReference>